<proteinExistence type="predicted"/>
<sequence>MGISLQHVSRRTSLLFWNKLITCRRQLAGSRNSSIRCQLGHATSDSVSTRFNSRNIRVGPVIRSLPVCSSSDRVNAMASCFRAVSSVGRCRSAWWSGLTGGRLTWKASLAVYTVEPNSSSTDDPCEVTEGSSLNNCRILSKVSTAASRCFTSR</sequence>
<accession>A0A8D8GC19</accession>
<name>A0A8D8GC19_CULPI</name>
<organism evidence="1">
    <name type="scientific">Culex pipiens</name>
    <name type="common">House mosquito</name>
    <dbReference type="NCBI Taxonomy" id="7175"/>
    <lineage>
        <taxon>Eukaryota</taxon>
        <taxon>Metazoa</taxon>
        <taxon>Ecdysozoa</taxon>
        <taxon>Arthropoda</taxon>
        <taxon>Hexapoda</taxon>
        <taxon>Insecta</taxon>
        <taxon>Pterygota</taxon>
        <taxon>Neoptera</taxon>
        <taxon>Endopterygota</taxon>
        <taxon>Diptera</taxon>
        <taxon>Nematocera</taxon>
        <taxon>Culicoidea</taxon>
        <taxon>Culicidae</taxon>
        <taxon>Culicinae</taxon>
        <taxon>Culicini</taxon>
        <taxon>Culex</taxon>
        <taxon>Culex</taxon>
    </lineage>
</organism>
<reference evidence="1" key="1">
    <citation type="submission" date="2021-05" db="EMBL/GenBank/DDBJ databases">
        <authorList>
            <person name="Alioto T."/>
            <person name="Alioto T."/>
            <person name="Gomez Garrido J."/>
        </authorList>
    </citation>
    <scope>NUCLEOTIDE SEQUENCE</scope>
</reference>
<dbReference type="EMBL" id="HBUE01144120">
    <property type="protein sequence ID" value="CAG6502140.1"/>
    <property type="molecule type" value="Transcribed_RNA"/>
</dbReference>
<dbReference type="EMBL" id="HBUE01248950">
    <property type="protein sequence ID" value="CAG6553376.1"/>
    <property type="molecule type" value="Transcribed_RNA"/>
</dbReference>
<protein>
    <submittedName>
        <fullName evidence="1">(northern house mosquito) hypothetical protein</fullName>
    </submittedName>
</protein>
<dbReference type="EMBL" id="HBUE01056200">
    <property type="protein sequence ID" value="CAG6466575.1"/>
    <property type="molecule type" value="Transcribed_RNA"/>
</dbReference>
<dbReference type="AlphaFoldDB" id="A0A8D8GC19"/>
<evidence type="ECO:0000313" key="1">
    <source>
        <dbReference type="EMBL" id="CAG6502140.1"/>
    </source>
</evidence>